<feature type="coiled-coil region" evidence="1">
    <location>
        <begin position="58"/>
        <end position="99"/>
    </location>
</feature>
<protein>
    <submittedName>
        <fullName evidence="2">Uncharacterized protein</fullName>
    </submittedName>
</protein>
<gene>
    <name evidence="2" type="ORF">RND81_05G154000</name>
</gene>
<proteinExistence type="predicted"/>
<name>A0AAW1KX11_SAPOF</name>
<evidence type="ECO:0000313" key="3">
    <source>
        <dbReference type="Proteomes" id="UP001443914"/>
    </source>
</evidence>
<keyword evidence="1" id="KW-0175">Coiled coil</keyword>
<reference evidence="2" key="1">
    <citation type="submission" date="2024-03" db="EMBL/GenBank/DDBJ databases">
        <title>WGS assembly of Saponaria officinalis var. Norfolk2.</title>
        <authorList>
            <person name="Jenkins J."/>
            <person name="Shu S."/>
            <person name="Grimwood J."/>
            <person name="Barry K."/>
            <person name="Goodstein D."/>
            <person name="Schmutz J."/>
            <person name="Leebens-Mack J."/>
            <person name="Osbourn A."/>
        </authorList>
    </citation>
    <scope>NUCLEOTIDE SEQUENCE [LARGE SCALE GENOMIC DNA]</scope>
    <source>
        <strain evidence="2">JIC</strain>
    </source>
</reference>
<dbReference type="AlphaFoldDB" id="A0AAW1KX11"/>
<evidence type="ECO:0000256" key="1">
    <source>
        <dbReference type="SAM" id="Coils"/>
    </source>
</evidence>
<dbReference type="PANTHER" id="PTHR37226">
    <property type="entry name" value="GOLGIN FAMILY A PROTEIN"/>
    <property type="match status" value="1"/>
</dbReference>
<dbReference type="Proteomes" id="UP001443914">
    <property type="component" value="Unassembled WGS sequence"/>
</dbReference>
<comment type="caution">
    <text evidence="2">The sequence shown here is derived from an EMBL/GenBank/DDBJ whole genome shotgun (WGS) entry which is preliminary data.</text>
</comment>
<dbReference type="PANTHER" id="PTHR37226:SF4">
    <property type="entry name" value="GOLGIN FAMILY A PROTEIN"/>
    <property type="match status" value="1"/>
</dbReference>
<sequence length="252" mass="29585">MGTCTSRNKASSYELEKDPSVFLHKIKHLQQEINAILQGREEESEAYERELVQFALKEANWKEERKRLKTEVKRLRKRLEEKEEKIRKMEDEVDQIIVGKCEGKSSVESNYCASGTTSSVSLSLVEHMKEERARRDETVVKWKMLYLSIKNELDDLIHKTHQGTLYLRTDEDMTEKMQMELKAKDEIIEILKAQIVSMENDEHTRKRELDILRQSLKIMSNKKGSTSATYVKRRSKGLIRLNKSLTKFAFVK</sequence>
<accession>A0AAW1KX11</accession>
<evidence type="ECO:0000313" key="2">
    <source>
        <dbReference type="EMBL" id="KAK9725570.1"/>
    </source>
</evidence>
<keyword evidence="3" id="KW-1185">Reference proteome</keyword>
<dbReference type="EMBL" id="JBDFQZ010000005">
    <property type="protein sequence ID" value="KAK9725570.1"/>
    <property type="molecule type" value="Genomic_DNA"/>
</dbReference>
<organism evidence="2 3">
    <name type="scientific">Saponaria officinalis</name>
    <name type="common">Common soapwort</name>
    <name type="synonym">Lychnis saponaria</name>
    <dbReference type="NCBI Taxonomy" id="3572"/>
    <lineage>
        <taxon>Eukaryota</taxon>
        <taxon>Viridiplantae</taxon>
        <taxon>Streptophyta</taxon>
        <taxon>Embryophyta</taxon>
        <taxon>Tracheophyta</taxon>
        <taxon>Spermatophyta</taxon>
        <taxon>Magnoliopsida</taxon>
        <taxon>eudicotyledons</taxon>
        <taxon>Gunneridae</taxon>
        <taxon>Pentapetalae</taxon>
        <taxon>Caryophyllales</taxon>
        <taxon>Caryophyllaceae</taxon>
        <taxon>Caryophylleae</taxon>
        <taxon>Saponaria</taxon>
    </lineage>
</organism>